<feature type="chain" id="PRO_5002043365" description="Secreted protein" evidence="2">
    <location>
        <begin position="19"/>
        <end position="64"/>
    </location>
</feature>
<feature type="region of interest" description="Disordered" evidence="1">
    <location>
        <begin position="33"/>
        <end position="64"/>
    </location>
</feature>
<evidence type="ECO:0000313" key="3">
    <source>
        <dbReference type="EMBL" id="JAD77415.1"/>
    </source>
</evidence>
<reference evidence="3" key="1">
    <citation type="submission" date="2014-09" db="EMBL/GenBank/DDBJ databases">
        <authorList>
            <person name="Magalhaes I.L.F."/>
            <person name="Oliveira U."/>
            <person name="Santos F.R."/>
            <person name="Vidigal T.H.D.A."/>
            <person name="Brescovit A.D."/>
            <person name="Santos A.J."/>
        </authorList>
    </citation>
    <scope>NUCLEOTIDE SEQUENCE</scope>
    <source>
        <tissue evidence="3">Shoot tissue taken approximately 20 cm above the soil surface</tissue>
    </source>
</reference>
<evidence type="ECO:0008006" key="4">
    <source>
        <dbReference type="Google" id="ProtNLM"/>
    </source>
</evidence>
<dbReference type="EMBL" id="GBRH01220480">
    <property type="protein sequence ID" value="JAD77415.1"/>
    <property type="molecule type" value="Transcribed_RNA"/>
</dbReference>
<organism evidence="3">
    <name type="scientific">Arundo donax</name>
    <name type="common">Giant reed</name>
    <name type="synonym">Donax arundinaceus</name>
    <dbReference type="NCBI Taxonomy" id="35708"/>
    <lineage>
        <taxon>Eukaryota</taxon>
        <taxon>Viridiplantae</taxon>
        <taxon>Streptophyta</taxon>
        <taxon>Embryophyta</taxon>
        <taxon>Tracheophyta</taxon>
        <taxon>Spermatophyta</taxon>
        <taxon>Magnoliopsida</taxon>
        <taxon>Liliopsida</taxon>
        <taxon>Poales</taxon>
        <taxon>Poaceae</taxon>
        <taxon>PACMAD clade</taxon>
        <taxon>Arundinoideae</taxon>
        <taxon>Arundineae</taxon>
        <taxon>Arundo</taxon>
    </lineage>
</organism>
<evidence type="ECO:0000256" key="2">
    <source>
        <dbReference type="SAM" id="SignalP"/>
    </source>
</evidence>
<reference evidence="3" key="2">
    <citation type="journal article" date="2015" name="Data Brief">
        <title>Shoot transcriptome of the giant reed, Arundo donax.</title>
        <authorList>
            <person name="Barrero R.A."/>
            <person name="Guerrero F.D."/>
            <person name="Moolhuijzen P."/>
            <person name="Goolsby J.A."/>
            <person name="Tidwell J."/>
            <person name="Bellgard S.E."/>
            <person name="Bellgard M.I."/>
        </authorList>
    </citation>
    <scope>NUCLEOTIDE SEQUENCE</scope>
    <source>
        <tissue evidence="3">Shoot tissue taken approximately 20 cm above the soil surface</tissue>
    </source>
</reference>
<proteinExistence type="predicted"/>
<name>A0A0A9CVJ5_ARUDO</name>
<sequence length="64" mass="6744">MTLLLVSLLSRDCGVLHGSHQASAHQSYQLPKLVHQSAQSSSSNTSGSSSAHRCPICSTSTFDT</sequence>
<accession>A0A0A9CVJ5</accession>
<keyword evidence="2" id="KW-0732">Signal</keyword>
<feature type="compositionally biased region" description="Low complexity" evidence="1">
    <location>
        <begin position="37"/>
        <end position="50"/>
    </location>
</feature>
<evidence type="ECO:0000256" key="1">
    <source>
        <dbReference type="SAM" id="MobiDB-lite"/>
    </source>
</evidence>
<feature type="signal peptide" evidence="2">
    <location>
        <begin position="1"/>
        <end position="18"/>
    </location>
</feature>
<protein>
    <recommendedName>
        <fullName evidence="4">Secreted protein</fullName>
    </recommendedName>
</protein>
<dbReference type="AlphaFoldDB" id="A0A0A9CVJ5"/>